<evidence type="ECO:0000256" key="6">
    <source>
        <dbReference type="ARBA" id="ARBA00022840"/>
    </source>
</evidence>
<evidence type="ECO:0000256" key="10">
    <source>
        <dbReference type="SAM" id="Phobius"/>
    </source>
</evidence>
<keyword evidence="3" id="KW-1003">Cell membrane</keyword>
<dbReference type="Gene3D" id="3.40.1110.10">
    <property type="entry name" value="Calcium-transporting ATPase, cytoplasmic domain N"/>
    <property type="match status" value="1"/>
</dbReference>
<feature type="transmembrane region" description="Helical" evidence="10">
    <location>
        <begin position="717"/>
        <end position="742"/>
    </location>
</feature>
<evidence type="ECO:0000256" key="7">
    <source>
        <dbReference type="ARBA" id="ARBA00022967"/>
    </source>
</evidence>
<feature type="transmembrane region" description="Helical" evidence="10">
    <location>
        <begin position="796"/>
        <end position="815"/>
    </location>
</feature>
<dbReference type="SFLD" id="SFLDS00003">
    <property type="entry name" value="Haloacid_Dehalogenase"/>
    <property type="match status" value="1"/>
</dbReference>
<evidence type="ECO:0000256" key="2">
    <source>
        <dbReference type="ARBA" id="ARBA00005675"/>
    </source>
</evidence>
<sequence length="906" mass="97922">MPVIKSKVDGHWHHLSLAEVIKKLKTSAAGLAVDQAQNNLKKFGRNELPQQRGPSVLVVFFRQFTSVLIVVLLIAAALSASVGEVVDAVVILAAVLANAIVGWWQEQKAEAALQELQRFIQHYVRVNRSGKETNIPVEELVPGDLVNLVAGDRVPADIRLSQAFELEVNEAHLTGESQPAEKKPGKLAPGTVLAERSNMLYMGSLVTRGQGQGLVVATGAVTELGKLATSLSDITEVATPLTEKLSRFGRGMGIVVVVLSVIVLLLGVLLGYAFKDIFTLAVAIAVSAVPEGLAIVVTAILALGMRRTLQRHALVRRLVAAETLGSTTVICVDKTGTLTAGEMRVVKLITPDGETASGKEKLADGSVSLRLLKVGALSSHAYLENPKDNLSEPVVVGSPTERALLLAAQEAGLEIDGLRKELPLLAEVPFSSERKYMLTLHQSGSGKFAYLKGAPEITLAYCSYLLKNGRRQRFSPEARKKILRLADVLFRRGLRLLLLAELKLDSKVDLADLEKTINGANYTFLGIVALQDPLRSEVVPTIARARAAGIKVIMITGDHKLTAQTIATEVGLPAGGEAVIDGSELQKIDDSKLRERIAKVMVYARAVPSDKLRIINAWQARGEVVAMTGDGVNDAPALKAADIGVALGSGSDVAKEAADMVLLDNNFNSIVAAVEEGRTIFQNIRKVVLYLVSDSFSEVILMCGAFAMSLFANEPLALPILATQILWINFVSDTFPAIALAADPPNEAIMQQPPIRRNEPILDPTRRLLVAMVSTTKGFGSLALFLLLIWLGRDIANVRTIVFTVMALSSLAIIFSLKHLHHSLFHRLTWNNHKLIIAVLFGVMLQLLVIYLPWGNRYFHTAPLPASDWLLVLALPLLSVALLELVKFGLWTRQKSSVKSLVSPLA</sequence>
<dbReference type="InterPro" id="IPR018303">
    <property type="entry name" value="ATPase_P-typ_P_site"/>
</dbReference>
<keyword evidence="6" id="KW-0067">ATP-binding</keyword>
<gene>
    <name evidence="12" type="ORF">A2226_02290</name>
</gene>
<feature type="transmembrane region" description="Helical" evidence="10">
    <location>
        <begin position="280"/>
        <end position="303"/>
    </location>
</feature>
<dbReference type="Pfam" id="PF00690">
    <property type="entry name" value="Cation_ATPase_N"/>
    <property type="match status" value="1"/>
</dbReference>
<dbReference type="InterPro" id="IPR008250">
    <property type="entry name" value="ATPase_P-typ_transduc_dom_A_sf"/>
</dbReference>
<dbReference type="SFLD" id="SFLDG00002">
    <property type="entry name" value="C1.7:_P-type_atpase_like"/>
    <property type="match status" value="1"/>
</dbReference>
<keyword evidence="8 10" id="KW-1133">Transmembrane helix</keyword>
<dbReference type="InterPro" id="IPR059000">
    <property type="entry name" value="ATPase_P-type_domA"/>
</dbReference>
<dbReference type="SUPFAM" id="SSF81653">
    <property type="entry name" value="Calcium ATPase, transduction domain A"/>
    <property type="match status" value="1"/>
</dbReference>
<comment type="caution">
    <text evidence="12">The sequence shown here is derived from an EMBL/GenBank/DDBJ whole genome shotgun (WGS) entry which is preliminary data.</text>
</comment>
<dbReference type="SUPFAM" id="SSF81665">
    <property type="entry name" value="Calcium ATPase, transmembrane domain M"/>
    <property type="match status" value="1"/>
</dbReference>
<evidence type="ECO:0000256" key="4">
    <source>
        <dbReference type="ARBA" id="ARBA00022692"/>
    </source>
</evidence>
<feature type="transmembrane region" description="Helical" evidence="10">
    <location>
        <begin position="254"/>
        <end position="274"/>
    </location>
</feature>
<dbReference type="PANTHER" id="PTHR43294">
    <property type="entry name" value="SODIUM/POTASSIUM-TRANSPORTING ATPASE SUBUNIT ALPHA"/>
    <property type="match status" value="1"/>
</dbReference>
<dbReference type="SMART" id="SM00831">
    <property type="entry name" value="Cation_ATPase_N"/>
    <property type="match status" value="1"/>
</dbReference>
<evidence type="ECO:0000256" key="8">
    <source>
        <dbReference type="ARBA" id="ARBA00022989"/>
    </source>
</evidence>
<evidence type="ECO:0000256" key="3">
    <source>
        <dbReference type="ARBA" id="ARBA00022475"/>
    </source>
</evidence>
<dbReference type="PANTHER" id="PTHR43294:SF21">
    <property type="entry name" value="CATION TRANSPORTING ATPASE"/>
    <property type="match status" value="1"/>
</dbReference>
<evidence type="ECO:0000256" key="5">
    <source>
        <dbReference type="ARBA" id="ARBA00022741"/>
    </source>
</evidence>
<feature type="transmembrane region" description="Helical" evidence="10">
    <location>
        <begin position="835"/>
        <end position="854"/>
    </location>
</feature>
<dbReference type="Gene3D" id="2.70.150.10">
    <property type="entry name" value="Calcium-transporting ATPase, cytoplasmic transduction domain A"/>
    <property type="match status" value="1"/>
</dbReference>
<dbReference type="GO" id="GO:0005524">
    <property type="term" value="F:ATP binding"/>
    <property type="evidence" value="ECO:0007669"/>
    <property type="project" value="UniProtKB-KW"/>
</dbReference>
<accession>A0A1G2Q1G8</accession>
<feature type="transmembrane region" description="Helical" evidence="10">
    <location>
        <begin position="85"/>
        <end position="104"/>
    </location>
</feature>
<dbReference type="InterPro" id="IPR006068">
    <property type="entry name" value="ATPase_P-typ_cation-transptr_C"/>
</dbReference>
<dbReference type="Pfam" id="PF00689">
    <property type="entry name" value="Cation_ATPase_C"/>
    <property type="match status" value="1"/>
</dbReference>
<evidence type="ECO:0000256" key="1">
    <source>
        <dbReference type="ARBA" id="ARBA00004651"/>
    </source>
</evidence>
<dbReference type="InterPro" id="IPR023298">
    <property type="entry name" value="ATPase_P-typ_TM_dom_sf"/>
</dbReference>
<keyword evidence="9 10" id="KW-0472">Membrane</keyword>
<keyword evidence="5" id="KW-0547">Nucleotide-binding</keyword>
<dbReference type="InterPro" id="IPR023299">
    <property type="entry name" value="ATPase_P-typ_cyto_dom_N"/>
</dbReference>
<comment type="subcellular location">
    <subcellularLocation>
        <location evidence="1">Cell membrane</location>
        <topology evidence="1">Multi-pass membrane protein</topology>
    </subcellularLocation>
</comment>
<comment type="similarity">
    <text evidence="2">Belongs to the cation transport ATPase (P-type) (TC 3.A.3) family. Type IIA subfamily.</text>
</comment>
<dbReference type="InterPro" id="IPR023214">
    <property type="entry name" value="HAD_sf"/>
</dbReference>
<dbReference type="Pfam" id="PF08282">
    <property type="entry name" value="Hydrolase_3"/>
    <property type="match status" value="1"/>
</dbReference>
<dbReference type="InterPro" id="IPR004014">
    <property type="entry name" value="ATPase_P-typ_cation-transptr_N"/>
</dbReference>
<evidence type="ECO:0000313" key="12">
    <source>
        <dbReference type="EMBL" id="OHA54417.1"/>
    </source>
</evidence>
<dbReference type="PRINTS" id="PR00120">
    <property type="entry name" value="HATPASE"/>
</dbReference>
<name>A0A1G2Q1G8_9BACT</name>
<keyword evidence="4 10" id="KW-0812">Transmembrane</keyword>
<dbReference type="InterPro" id="IPR001757">
    <property type="entry name" value="P_typ_ATPase"/>
</dbReference>
<reference evidence="12 13" key="1">
    <citation type="journal article" date="2016" name="Nat. Commun.">
        <title>Thousands of microbial genomes shed light on interconnected biogeochemical processes in an aquifer system.</title>
        <authorList>
            <person name="Anantharaman K."/>
            <person name="Brown C.T."/>
            <person name="Hug L.A."/>
            <person name="Sharon I."/>
            <person name="Castelle C.J."/>
            <person name="Probst A.J."/>
            <person name="Thomas B.C."/>
            <person name="Singh A."/>
            <person name="Wilkins M.J."/>
            <person name="Karaoz U."/>
            <person name="Brodie E.L."/>
            <person name="Williams K.H."/>
            <person name="Hubbard S.S."/>
            <person name="Banfield J.F."/>
        </authorList>
    </citation>
    <scope>NUCLEOTIDE SEQUENCE [LARGE SCALE GENOMIC DNA]</scope>
</reference>
<feature type="transmembrane region" description="Helical" evidence="10">
    <location>
        <begin position="869"/>
        <end position="890"/>
    </location>
</feature>
<dbReference type="InterPro" id="IPR044492">
    <property type="entry name" value="P_typ_ATPase_HD_dom"/>
</dbReference>
<dbReference type="Gene3D" id="3.40.50.1000">
    <property type="entry name" value="HAD superfamily/HAD-like"/>
    <property type="match status" value="1"/>
</dbReference>
<dbReference type="SUPFAM" id="SSF56784">
    <property type="entry name" value="HAD-like"/>
    <property type="match status" value="1"/>
</dbReference>
<dbReference type="Pfam" id="PF13246">
    <property type="entry name" value="Cation_ATPase"/>
    <property type="match status" value="1"/>
</dbReference>
<dbReference type="GO" id="GO:0016887">
    <property type="term" value="F:ATP hydrolysis activity"/>
    <property type="evidence" value="ECO:0007669"/>
    <property type="project" value="InterPro"/>
</dbReference>
<dbReference type="Proteomes" id="UP000178936">
    <property type="component" value="Unassembled WGS sequence"/>
</dbReference>
<keyword evidence="7" id="KW-1278">Translocase</keyword>
<evidence type="ECO:0000313" key="13">
    <source>
        <dbReference type="Proteomes" id="UP000178936"/>
    </source>
</evidence>
<evidence type="ECO:0000259" key="11">
    <source>
        <dbReference type="SMART" id="SM00831"/>
    </source>
</evidence>
<dbReference type="GO" id="GO:0005886">
    <property type="term" value="C:plasma membrane"/>
    <property type="evidence" value="ECO:0007669"/>
    <property type="project" value="UniProtKB-SubCell"/>
</dbReference>
<dbReference type="NCBIfam" id="TIGR01494">
    <property type="entry name" value="ATPase_P-type"/>
    <property type="match status" value="2"/>
</dbReference>
<dbReference type="SUPFAM" id="SSF81660">
    <property type="entry name" value="Metal cation-transporting ATPase, ATP-binding domain N"/>
    <property type="match status" value="1"/>
</dbReference>
<dbReference type="Gene3D" id="1.20.1110.10">
    <property type="entry name" value="Calcium-transporting ATPase, transmembrane domain"/>
    <property type="match status" value="1"/>
</dbReference>
<proteinExistence type="inferred from homology"/>
<dbReference type="InterPro" id="IPR050510">
    <property type="entry name" value="Cation_transp_ATPase_P-type"/>
</dbReference>
<feature type="domain" description="Cation-transporting P-type ATPase N-terminal" evidence="11">
    <location>
        <begin position="11"/>
        <end position="84"/>
    </location>
</feature>
<protein>
    <recommendedName>
        <fullName evidence="11">Cation-transporting P-type ATPase N-terminal domain-containing protein</fullName>
    </recommendedName>
</protein>
<dbReference type="InterPro" id="IPR036412">
    <property type="entry name" value="HAD-like_sf"/>
</dbReference>
<dbReference type="AlphaFoldDB" id="A0A1G2Q1G8"/>
<dbReference type="EMBL" id="MHTB01000048">
    <property type="protein sequence ID" value="OHA54417.1"/>
    <property type="molecule type" value="Genomic_DNA"/>
</dbReference>
<dbReference type="Pfam" id="PF00122">
    <property type="entry name" value="E1-E2_ATPase"/>
    <property type="match status" value="1"/>
</dbReference>
<dbReference type="PRINTS" id="PR00119">
    <property type="entry name" value="CATATPASE"/>
</dbReference>
<feature type="transmembrane region" description="Helical" evidence="10">
    <location>
        <begin position="687"/>
        <end position="711"/>
    </location>
</feature>
<dbReference type="SFLD" id="SFLDF00027">
    <property type="entry name" value="p-type_atpase"/>
    <property type="match status" value="1"/>
</dbReference>
<feature type="transmembrane region" description="Helical" evidence="10">
    <location>
        <begin position="768"/>
        <end position="790"/>
    </location>
</feature>
<organism evidence="12 13">
    <name type="scientific">Candidatus Veblenbacteria bacterium RIFOXYA2_FULL_43_9</name>
    <dbReference type="NCBI Taxonomy" id="1802425"/>
    <lineage>
        <taxon>Bacteria</taxon>
        <taxon>Candidatus Vebleniibacteriota</taxon>
    </lineage>
</organism>
<dbReference type="PROSITE" id="PS00154">
    <property type="entry name" value="ATPASE_E1_E2"/>
    <property type="match status" value="1"/>
</dbReference>
<evidence type="ECO:0000256" key="9">
    <source>
        <dbReference type="ARBA" id="ARBA00023136"/>
    </source>
</evidence>
<feature type="transmembrane region" description="Helical" evidence="10">
    <location>
        <begin position="55"/>
        <end position="79"/>
    </location>
</feature>